<dbReference type="EMBL" id="BSEL01000007">
    <property type="protein sequence ID" value="GLJ69813.1"/>
    <property type="molecule type" value="Genomic_DNA"/>
</dbReference>
<organism evidence="6 7">
    <name type="scientific">Nocardioides luteus</name>
    <dbReference type="NCBI Taxonomy" id="1844"/>
    <lineage>
        <taxon>Bacteria</taxon>
        <taxon>Bacillati</taxon>
        <taxon>Actinomycetota</taxon>
        <taxon>Actinomycetes</taxon>
        <taxon>Propionibacteriales</taxon>
        <taxon>Nocardioidaceae</taxon>
        <taxon>Nocardioides</taxon>
    </lineage>
</organism>
<dbReference type="PANTHER" id="PTHR30346:SF28">
    <property type="entry name" value="HTH-TYPE TRANSCRIPTIONAL REGULATOR CYNR"/>
    <property type="match status" value="1"/>
</dbReference>
<reference evidence="6" key="1">
    <citation type="journal article" date="2014" name="Int. J. Syst. Evol. Microbiol.">
        <title>Complete genome of a new Firmicutes species belonging to the dominant human colonic microbiota ('Ruminococcus bicirculans') reveals two chromosomes and a selective capacity to utilize plant glucans.</title>
        <authorList>
            <consortium name="NISC Comparative Sequencing Program"/>
            <person name="Wegmann U."/>
            <person name="Louis P."/>
            <person name="Goesmann A."/>
            <person name="Henrissat B."/>
            <person name="Duncan S.H."/>
            <person name="Flint H.J."/>
        </authorList>
    </citation>
    <scope>NUCLEOTIDE SEQUENCE</scope>
    <source>
        <strain evidence="6">VKM Ac-1246</strain>
    </source>
</reference>
<dbReference type="RefSeq" id="WP_189118237.1">
    <property type="nucleotide sequence ID" value="NZ_BMRK01000006.1"/>
</dbReference>
<dbReference type="PROSITE" id="PS50931">
    <property type="entry name" value="HTH_LYSR"/>
    <property type="match status" value="1"/>
</dbReference>
<sequence>MERRQLEFFLAIAEAGSFTSAAARLHVAQPSLSYAVRGLERELGGALFERHGRGVRLTQAGSALLGPARRVVRGFELAAGAVRSVSDHGFGRLRITSSTVWAVEPLVPVLAEFRRTQPAAQVVVNDPRHRSDVLDQVRKGEVDVGLIDGSPPSGPFGSHRLAEHELVALVPPSGETPDEIGIEELADLGLIATPAGTALRTFLDARLEAAGLPTEVAIETAHVASITPLVLARAGVAVLTEGMASTAARAGAQIVPLVPTSRVSVSLVWLEGRGDTLVEQFVALAQELPELVER</sequence>
<evidence type="ECO:0000313" key="6">
    <source>
        <dbReference type="EMBL" id="GLJ69813.1"/>
    </source>
</evidence>
<keyword evidence="2" id="KW-0805">Transcription regulation</keyword>
<dbReference type="Proteomes" id="UP001142292">
    <property type="component" value="Unassembled WGS sequence"/>
</dbReference>
<dbReference type="InterPro" id="IPR000847">
    <property type="entry name" value="LysR_HTH_N"/>
</dbReference>
<reference evidence="6" key="2">
    <citation type="submission" date="2023-01" db="EMBL/GenBank/DDBJ databases">
        <authorList>
            <person name="Sun Q."/>
            <person name="Evtushenko L."/>
        </authorList>
    </citation>
    <scope>NUCLEOTIDE SEQUENCE</scope>
    <source>
        <strain evidence="6">VKM Ac-1246</strain>
    </source>
</reference>
<comment type="caution">
    <text evidence="6">The sequence shown here is derived from an EMBL/GenBank/DDBJ whole genome shotgun (WGS) entry which is preliminary data.</text>
</comment>
<dbReference type="CDD" id="cd05466">
    <property type="entry name" value="PBP2_LTTR_substrate"/>
    <property type="match status" value="1"/>
</dbReference>
<dbReference type="SUPFAM" id="SSF53850">
    <property type="entry name" value="Periplasmic binding protein-like II"/>
    <property type="match status" value="1"/>
</dbReference>
<evidence type="ECO:0000256" key="4">
    <source>
        <dbReference type="ARBA" id="ARBA00023163"/>
    </source>
</evidence>
<accession>A0ABQ5T1K2</accession>
<dbReference type="PRINTS" id="PR00039">
    <property type="entry name" value="HTHLYSR"/>
</dbReference>
<dbReference type="InterPro" id="IPR036388">
    <property type="entry name" value="WH-like_DNA-bd_sf"/>
</dbReference>
<gene>
    <name evidence="6" type="ORF">GCM10017579_38490</name>
</gene>
<dbReference type="Gene3D" id="1.10.10.10">
    <property type="entry name" value="Winged helix-like DNA-binding domain superfamily/Winged helix DNA-binding domain"/>
    <property type="match status" value="1"/>
</dbReference>
<evidence type="ECO:0000259" key="5">
    <source>
        <dbReference type="PROSITE" id="PS50931"/>
    </source>
</evidence>
<feature type="domain" description="HTH lysR-type" evidence="5">
    <location>
        <begin position="1"/>
        <end position="58"/>
    </location>
</feature>
<dbReference type="InterPro" id="IPR036390">
    <property type="entry name" value="WH_DNA-bd_sf"/>
</dbReference>
<proteinExistence type="inferred from homology"/>
<evidence type="ECO:0000256" key="2">
    <source>
        <dbReference type="ARBA" id="ARBA00023015"/>
    </source>
</evidence>
<dbReference type="Pfam" id="PF00126">
    <property type="entry name" value="HTH_1"/>
    <property type="match status" value="1"/>
</dbReference>
<keyword evidence="4" id="KW-0804">Transcription</keyword>
<evidence type="ECO:0000313" key="7">
    <source>
        <dbReference type="Proteomes" id="UP001142292"/>
    </source>
</evidence>
<evidence type="ECO:0000256" key="3">
    <source>
        <dbReference type="ARBA" id="ARBA00023125"/>
    </source>
</evidence>
<keyword evidence="3" id="KW-0238">DNA-binding</keyword>
<keyword evidence="7" id="KW-1185">Reference proteome</keyword>
<comment type="similarity">
    <text evidence="1">Belongs to the LysR transcriptional regulatory family.</text>
</comment>
<dbReference type="SUPFAM" id="SSF46785">
    <property type="entry name" value="Winged helix' DNA-binding domain"/>
    <property type="match status" value="1"/>
</dbReference>
<dbReference type="PANTHER" id="PTHR30346">
    <property type="entry name" value="TRANSCRIPTIONAL DUAL REGULATOR HCAR-RELATED"/>
    <property type="match status" value="1"/>
</dbReference>
<name>A0ABQ5T1K2_9ACTN</name>
<dbReference type="InterPro" id="IPR005119">
    <property type="entry name" value="LysR_subst-bd"/>
</dbReference>
<dbReference type="Pfam" id="PF03466">
    <property type="entry name" value="LysR_substrate"/>
    <property type="match status" value="1"/>
</dbReference>
<evidence type="ECO:0000256" key="1">
    <source>
        <dbReference type="ARBA" id="ARBA00009437"/>
    </source>
</evidence>
<protein>
    <submittedName>
        <fullName evidence="6">LysR family transcriptional regulator</fullName>
    </submittedName>
</protein>
<dbReference type="Gene3D" id="3.40.190.290">
    <property type="match status" value="1"/>
</dbReference>